<comment type="caution">
    <text evidence="1">The sequence shown here is derived from an EMBL/GenBank/DDBJ whole genome shotgun (WGS) entry which is preliminary data.</text>
</comment>
<dbReference type="InterPro" id="IPR017853">
    <property type="entry name" value="GH"/>
</dbReference>
<name>A0A316EEF4_9ACTN</name>
<keyword evidence="1" id="KW-0378">Hydrolase</keyword>
<sequence>MTRCAPPSWPPPSTACTRRWPTACRSWATCTGRCWTNFEWIFGYAFHYALHEVDRQTLDRTPKPSAKTYAALVAAYRGAGGSVGA</sequence>
<dbReference type="EMBL" id="QGGR01000051">
    <property type="protein sequence ID" value="PWK28055.1"/>
    <property type="molecule type" value="Genomic_DNA"/>
</dbReference>
<dbReference type="SUPFAM" id="SSF51445">
    <property type="entry name" value="(Trans)glycosidases"/>
    <property type="match status" value="1"/>
</dbReference>
<dbReference type="Proteomes" id="UP000245697">
    <property type="component" value="Unassembled WGS sequence"/>
</dbReference>
<dbReference type="RefSeq" id="WP_203896665.1">
    <property type="nucleotide sequence ID" value="NZ_BONA01000117.1"/>
</dbReference>
<reference evidence="1 2" key="1">
    <citation type="submission" date="2018-05" db="EMBL/GenBank/DDBJ databases">
        <title>Genomic Encyclopedia of Archaeal and Bacterial Type Strains, Phase II (KMG-II): from individual species to whole genera.</title>
        <authorList>
            <person name="Goeker M."/>
        </authorList>
    </citation>
    <scope>NUCLEOTIDE SEQUENCE [LARGE SCALE GENOMIC DNA]</scope>
    <source>
        <strain evidence="1 2">DSM 45184</strain>
    </source>
</reference>
<dbReference type="GO" id="GO:0016787">
    <property type="term" value="F:hydrolase activity"/>
    <property type="evidence" value="ECO:0007669"/>
    <property type="project" value="UniProtKB-KW"/>
</dbReference>
<dbReference type="AlphaFoldDB" id="A0A316EEF4"/>
<keyword evidence="2" id="KW-1185">Reference proteome</keyword>
<dbReference type="Gene3D" id="3.20.20.80">
    <property type="entry name" value="Glycosidases"/>
    <property type="match status" value="1"/>
</dbReference>
<organism evidence="1 2">
    <name type="scientific">Actinoplanes xinjiangensis</name>
    <dbReference type="NCBI Taxonomy" id="512350"/>
    <lineage>
        <taxon>Bacteria</taxon>
        <taxon>Bacillati</taxon>
        <taxon>Actinomycetota</taxon>
        <taxon>Actinomycetes</taxon>
        <taxon>Micromonosporales</taxon>
        <taxon>Micromonosporaceae</taxon>
        <taxon>Actinoplanes</taxon>
    </lineage>
</organism>
<gene>
    <name evidence="1" type="ORF">BC793_15129</name>
</gene>
<evidence type="ECO:0000313" key="1">
    <source>
        <dbReference type="EMBL" id="PWK28055.1"/>
    </source>
</evidence>
<protein>
    <submittedName>
        <fullName evidence="1">Glycosyl hydrolase family 1</fullName>
    </submittedName>
</protein>
<proteinExistence type="predicted"/>
<accession>A0A316EEF4</accession>
<evidence type="ECO:0000313" key="2">
    <source>
        <dbReference type="Proteomes" id="UP000245697"/>
    </source>
</evidence>